<organism evidence="2">
    <name type="scientific">Timspurckia oligopyrenoides</name>
    <dbReference type="NCBI Taxonomy" id="708627"/>
    <lineage>
        <taxon>Eukaryota</taxon>
        <taxon>Rhodophyta</taxon>
        <taxon>Bangiophyceae</taxon>
        <taxon>Porphyridiales</taxon>
        <taxon>Porphyridiaceae</taxon>
        <taxon>Timspurckia</taxon>
    </lineage>
</organism>
<dbReference type="EMBL" id="HBFP01005497">
    <property type="protein sequence ID" value="CAD8819505.1"/>
    <property type="molecule type" value="Transcribed_RNA"/>
</dbReference>
<proteinExistence type="predicted"/>
<reference evidence="2" key="1">
    <citation type="submission" date="2021-01" db="EMBL/GenBank/DDBJ databases">
        <authorList>
            <person name="Corre E."/>
            <person name="Pelletier E."/>
            <person name="Niang G."/>
            <person name="Scheremetjew M."/>
            <person name="Finn R."/>
            <person name="Kale V."/>
            <person name="Holt S."/>
            <person name="Cochrane G."/>
            <person name="Meng A."/>
            <person name="Brown T."/>
            <person name="Cohen L."/>
        </authorList>
    </citation>
    <scope>NUCLEOTIDE SEQUENCE</scope>
    <source>
        <strain evidence="2">CCMP3278</strain>
    </source>
</reference>
<accession>A0A7S0ZEV0</accession>
<protein>
    <recommendedName>
        <fullName evidence="1">Non-haem dioxygenase N-terminal domain-containing protein</fullName>
    </recommendedName>
</protein>
<evidence type="ECO:0000259" key="1">
    <source>
        <dbReference type="Pfam" id="PF14226"/>
    </source>
</evidence>
<dbReference type="SUPFAM" id="SSF51197">
    <property type="entry name" value="Clavaminate synthase-like"/>
    <property type="match status" value="1"/>
</dbReference>
<evidence type="ECO:0000313" key="2">
    <source>
        <dbReference type="EMBL" id="CAD8819505.1"/>
    </source>
</evidence>
<dbReference type="AlphaFoldDB" id="A0A7S0ZEV0"/>
<gene>
    <name evidence="2" type="ORF">TOLI1172_LOCUS3894</name>
</gene>
<dbReference type="InterPro" id="IPR026992">
    <property type="entry name" value="DIOX_N"/>
</dbReference>
<dbReference type="Gene3D" id="2.60.120.330">
    <property type="entry name" value="B-lactam Antibiotic, Isopenicillin N Synthase, Chain"/>
    <property type="match status" value="1"/>
</dbReference>
<name>A0A7S0ZEV0_9RHOD</name>
<sequence>MEMEVENRMKAGEERVPVIDLSSYFQLDNYSDGDRENASRKLDQVCGEVGLFKLRGTGILKSKAVWMLDWIRRFFESASNDIKYQMELDRKSGRGYQKLGQNVTKGEPDQHEGIDMYHRISKERLELMMNGFENWLETKEKQEMFMEFASGNNRWPEDQEWNEMRDVVLDWIEDMKRVGYVVMKALQDATR</sequence>
<dbReference type="InterPro" id="IPR027443">
    <property type="entry name" value="IPNS-like_sf"/>
</dbReference>
<feature type="domain" description="Non-haem dioxygenase N-terminal" evidence="1">
    <location>
        <begin position="16"/>
        <end position="135"/>
    </location>
</feature>
<dbReference type="Pfam" id="PF14226">
    <property type="entry name" value="DIOX_N"/>
    <property type="match status" value="1"/>
</dbReference>